<dbReference type="PANTHER" id="PTHR10778">
    <property type="entry name" value="SOLUTE CARRIER FAMILY 35 MEMBER B"/>
    <property type="match status" value="1"/>
</dbReference>
<evidence type="ECO:0000256" key="8">
    <source>
        <dbReference type="SAM" id="Phobius"/>
    </source>
</evidence>
<evidence type="ECO:0000256" key="6">
    <source>
        <dbReference type="ARBA" id="ARBA00022989"/>
    </source>
</evidence>
<reference evidence="9" key="1">
    <citation type="submission" date="2020-09" db="EMBL/GenBank/DDBJ databases">
        <authorList>
            <person name="Kikuchi T."/>
        </authorList>
    </citation>
    <scope>NUCLEOTIDE SEQUENCE</scope>
    <source>
        <strain evidence="9">SH1</strain>
    </source>
</reference>
<evidence type="ECO:0000256" key="4">
    <source>
        <dbReference type="ARBA" id="ARBA00022597"/>
    </source>
</evidence>
<dbReference type="SUPFAM" id="SSF103481">
    <property type="entry name" value="Multidrug resistance efflux transporter EmrE"/>
    <property type="match status" value="1"/>
</dbReference>
<dbReference type="Pfam" id="PF08449">
    <property type="entry name" value="UAA"/>
    <property type="match status" value="1"/>
</dbReference>
<keyword evidence="6 8" id="KW-1133">Transmembrane helix</keyword>
<evidence type="ECO:0000256" key="7">
    <source>
        <dbReference type="ARBA" id="ARBA00023136"/>
    </source>
</evidence>
<dbReference type="OrthoDB" id="999962at2759"/>
<dbReference type="InterPro" id="IPR013657">
    <property type="entry name" value="SCL35B1-4/HUT1"/>
</dbReference>
<gene>
    <name evidence="9" type="ORF">BOKJ2_LOCUS7583</name>
</gene>
<dbReference type="GO" id="GO:0005464">
    <property type="term" value="F:UDP-xylose transmembrane transporter activity"/>
    <property type="evidence" value="ECO:0007669"/>
    <property type="project" value="TreeGrafter"/>
</dbReference>
<feature type="transmembrane region" description="Helical" evidence="8">
    <location>
        <begin position="26"/>
        <end position="46"/>
    </location>
</feature>
<organism evidence="9 10">
    <name type="scientific">Bursaphelenchus okinawaensis</name>
    <dbReference type="NCBI Taxonomy" id="465554"/>
    <lineage>
        <taxon>Eukaryota</taxon>
        <taxon>Metazoa</taxon>
        <taxon>Ecdysozoa</taxon>
        <taxon>Nematoda</taxon>
        <taxon>Chromadorea</taxon>
        <taxon>Rhabditida</taxon>
        <taxon>Tylenchina</taxon>
        <taxon>Tylenchomorpha</taxon>
        <taxon>Aphelenchoidea</taxon>
        <taxon>Aphelenchoididae</taxon>
        <taxon>Bursaphelenchus</taxon>
    </lineage>
</organism>
<dbReference type="GO" id="GO:0005462">
    <property type="term" value="F:UDP-N-acetylglucosamine transmembrane transporter activity"/>
    <property type="evidence" value="ECO:0007669"/>
    <property type="project" value="TreeGrafter"/>
</dbReference>
<protein>
    <submittedName>
        <fullName evidence="9">Uncharacterized protein</fullName>
    </submittedName>
</protein>
<dbReference type="EMBL" id="CAJFCW020000004">
    <property type="protein sequence ID" value="CAG9110224.1"/>
    <property type="molecule type" value="Genomic_DNA"/>
</dbReference>
<comment type="caution">
    <text evidence="9">The sequence shown here is derived from an EMBL/GenBank/DDBJ whole genome shotgun (WGS) entry which is preliminary data.</text>
</comment>
<keyword evidence="10" id="KW-1185">Reference proteome</keyword>
<accession>A0A811KPI9</accession>
<evidence type="ECO:0000256" key="2">
    <source>
        <dbReference type="ARBA" id="ARBA00010694"/>
    </source>
</evidence>
<comment type="subcellular location">
    <subcellularLocation>
        <location evidence="1">Endomembrane system</location>
        <topology evidence="1">Multi-pass membrane protein</topology>
    </subcellularLocation>
</comment>
<evidence type="ECO:0000256" key="5">
    <source>
        <dbReference type="ARBA" id="ARBA00022692"/>
    </source>
</evidence>
<dbReference type="InterPro" id="IPR037185">
    <property type="entry name" value="EmrE-like"/>
</dbReference>
<proteinExistence type="inferred from homology"/>
<dbReference type="AlphaFoldDB" id="A0A811KPI9"/>
<keyword evidence="4" id="KW-0762">Sugar transport</keyword>
<evidence type="ECO:0000313" key="9">
    <source>
        <dbReference type="EMBL" id="CAD5218373.1"/>
    </source>
</evidence>
<feature type="transmembrane region" description="Helical" evidence="8">
    <location>
        <begin position="210"/>
        <end position="227"/>
    </location>
</feature>
<dbReference type="Proteomes" id="UP000783686">
    <property type="component" value="Unassembled WGS sequence"/>
</dbReference>
<evidence type="ECO:0000313" key="10">
    <source>
        <dbReference type="Proteomes" id="UP000614601"/>
    </source>
</evidence>
<dbReference type="GO" id="GO:0005789">
    <property type="term" value="C:endoplasmic reticulum membrane"/>
    <property type="evidence" value="ECO:0007669"/>
    <property type="project" value="TreeGrafter"/>
</dbReference>
<keyword evidence="7 8" id="KW-0472">Membrane</keyword>
<dbReference type="EMBL" id="CAJFDH010000004">
    <property type="protein sequence ID" value="CAD5218373.1"/>
    <property type="molecule type" value="Genomic_DNA"/>
</dbReference>
<feature type="transmembrane region" description="Helical" evidence="8">
    <location>
        <begin position="75"/>
        <end position="95"/>
    </location>
</feature>
<evidence type="ECO:0000256" key="3">
    <source>
        <dbReference type="ARBA" id="ARBA00022448"/>
    </source>
</evidence>
<keyword evidence="3" id="KW-0813">Transport</keyword>
<feature type="transmembrane region" description="Helical" evidence="8">
    <location>
        <begin position="182"/>
        <end position="204"/>
    </location>
</feature>
<feature type="transmembrane region" description="Helical" evidence="8">
    <location>
        <begin position="150"/>
        <end position="170"/>
    </location>
</feature>
<dbReference type="Proteomes" id="UP000614601">
    <property type="component" value="Unassembled WGS sequence"/>
</dbReference>
<sequence length="235" mass="26887">METVLLTLSTCTGCQLAIEGLNRLHSDSMVLFTFTTATTITITGIIKRPSVIYDRRIPIKLPSNKLQYGCAYDSLFYFGIVLMTLCLFLSSYMGIFQEDLFKTYGRHSDEVMWGMNAITLPMYIMYHESISNAFMDYCNSNSLAVLGIKLPITELWAVLLGILVLQYTCIKNVYKLNSKMNSLNLTMILTLRKFLNLLLSVLIFKNQFNYINFIGATMVFIGTYLFYSEKRAKTE</sequence>
<evidence type="ECO:0000256" key="1">
    <source>
        <dbReference type="ARBA" id="ARBA00004127"/>
    </source>
</evidence>
<dbReference type="PANTHER" id="PTHR10778:SF4">
    <property type="entry name" value="NUCLEOTIDE SUGAR TRANSPORTER SLC35B4"/>
    <property type="match status" value="1"/>
</dbReference>
<comment type="similarity">
    <text evidence="2">Belongs to the nucleotide-sugar transporter family. SLC35B subfamily.</text>
</comment>
<name>A0A811KPI9_9BILA</name>
<keyword evidence="5 8" id="KW-0812">Transmembrane</keyword>
<dbReference type="GO" id="GO:0000139">
    <property type="term" value="C:Golgi membrane"/>
    <property type="evidence" value="ECO:0007669"/>
    <property type="project" value="TreeGrafter"/>
</dbReference>